<reference evidence="1 2" key="1">
    <citation type="submission" date="2013-05" db="EMBL/GenBank/DDBJ databases">
        <title>Complete genome sequence of Bacillus thuringiensis YBT-1518, a typical strain with high toxicity to nematode.</title>
        <authorList>
            <person name="Wang P."/>
            <person name="Zhang C."/>
            <person name="Guo M."/>
            <person name="Guo S."/>
            <person name="Zhu Y."/>
            <person name="Zheng J."/>
            <person name="Zhu L."/>
            <person name="Ruan L."/>
            <person name="Peng D."/>
            <person name="Sun M."/>
        </authorList>
    </citation>
    <scope>NUCLEOTIDE SEQUENCE [LARGE SCALE GENOMIC DNA]</scope>
    <source>
        <strain evidence="1 2">YBT-1518</strain>
        <plasmid evidence="1 2">pBMB0230</plasmid>
    </source>
</reference>
<evidence type="ECO:0000313" key="1">
    <source>
        <dbReference type="EMBL" id="AHA75363.1"/>
    </source>
</evidence>
<keyword evidence="1" id="KW-0614">Plasmid</keyword>
<accession>A0A9W3KIY4</accession>
<protein>
    <submittedName>
        <fullName evidence="1">Uncharacterized protein</fullName>
    </submittedName>
</protein>
<dbReference type="AlphaFoldDB" id="A0A9W3KIY4"/>
<sequence>MYPKWIDKMAFSKAHQELLIQLYRKQITRREYDSLVNELYVLETKGISK</sequence>
<organism evidence="1 2">
    <name type="scientific">Bacillus thuringiensis YBT-1518</name>
    <dbReference type="NCBI Taxonomy" id="529122"/>
    <lineage>
        <taxon>Bacteria</taxon>
        <taxon>Bacillati</taxon>
        <taxon>Bacillota</taxon>
        <taxon>Bacilli</taxon>
        <taxon>Bacillales</taxon>
        <taxon>Bacillaceae</taxon>
        <taxon>Bacillus</taxon>
        <taxon>Bacillus cereus group</taxon>
    </lineage>
</organism>
<geneLocation type="plasmid" evidence="1 2">
    <name>pBMB0230</name>
</geneLocation>
<dbReference type="Proteomes" id="UP000018566">
    <property type="component" value="Plasmid pBMB0230"/>
</dbReference>
<dbReference type="EMBL" id="CP005937">
    <property type="protein sequence ID" value="AHA75363.1"/>
    <property type="molecule type" value="Genomic_DNA"/>
</dbReference>
<gene>
    <name evidence="1" type="ORF">YBT1518_34541</name>
</gene>
<proteinExistence type="predicted"/>
<evidence type="ECO:0000313" key="2">
    <source>
        <dbReference type="Proteomes" id="UP000018566"/>
    </source>
</evidence>
<dbReference type="KEGG" id="bthu:YBT1518_34541"/>
<name>A0A9W3KIY4_BACTU</name>
<dbReference type="RefSeq" id="WP_023523683.1">
    <property type="nucleotide sequence ID" value="NC_022875.1"/>
</dbReference>